<feature type="transmembrane region" description="Helical" evidence="1">
    <location>
        <begin position="174"/>
        <end position="192"/>
    </location>
</feature>
<keyword evidence="1" id="KW-0812">Transmembrane</keyword>
<comment type="caution">
    <text evidence="3">The sequence shown here is derived from an EMBL/GenBank/DDBJ whole genome shotgun (WGS) entry which is preliminary data.</text>
</comment>
<name>A0ABV2P3M9_9MICC</name>
<feature type="transmembrane region" description="Helical" evidence="1">
    <location>
        <begin position="135"/>
        <end position="153"/>
    </location>
</feature>
<organism evidence="3 4">
    <name type="scientific">Arthrobacter bambusae</name>
    <dbReference type="NCBI Taxonomy" id="1338426"/>
    <lineage>
        <taxon>Bacteria</taxon>
        <taxon>Bacillati</taxon>
        <taxon>Actinomycetota</taxon>
        <taxon>Actinomycetes</taxon>
        <taxon>Micrococcales</taxon>
        <taxon>Micrococcaceae</taxon>
        <taxon>Arthrobacter</taxon>
    </lineage>
</organism>
<keyword evidence="1" id="KW-1133">Transmembrane helix</keyword>
<gene>
    <name evidence="3" type="ORF">ABIE37_001136</name>
</gene>
<evidence type="ECO:0000259" key="2">
    <source>
        <dbReference type="Pfam" id="PF02517"/>
    </source>
</evidence>
<dbReference type="InterPro" id="IPR003675">
    <property type="entry name" value="Rce1/LyrA-like_dom"/>
</dbReference>
<protein>
    <submittedName>
        <fullName evidence="3">Membrane protease YdiL (CAAX protease family)</fullName>
    </submittedName>
</protein>
<dbReference type="InterPro" id="IPR052710">
    <property type="entry name" value="CAAX_protease"/>
</dbReference>
<keyword evidence="3" id="KW-0378">Hydrolase</keyword>
<evidence type="ECO:0000256" key="1">
    <source>
        <dbReference type="SAM" id="Phobius"/>
    </source>
</evidence>
<dbReference type="Proteomes" id="UP001549307">
    <property type="component" value="Unassembled WGS sequence"/>
</dbReference>
<keyword evidence="4" id="KW-1185">Reference proteome</keyword>
<dbReference type="PANTHER" id="PTHR36435:SF1">
    <property type="entry name" value="CAAX AMINO TERMINAL PROTEASE FAMILY PROTEIN"/>
    <property type="match status" value="1"/>
</dbReference>
<sequence>MPLPFAQKRELYVDQTVHSSRWKAFWDKGGWWRAILLTVLYMAIYLGAGLVIGTAAGDQVVAEDIFRTPQSVFVGLTLSLIVGSVALAAFVYSVKWFKPLFAPQPVKGSWWMWVAPFFLLAAIVLRFLGINYSSYQASVVVITLLTGLLIGFAEEILTRGIVVKMLRDSGKSEWVVMVLSSLVFALMHSANALSGMPILTVLLTIVFTFGFGICMYLTLRVTGNLIWPMILHALYDPTLFLSTGGIDQAAAGPQSPLVLMAGPANMVYILIAVVALIVVRGRAQRSPLAVPAAL</sequence>
<feature type="transmembrane region" description="Helical" evidence="1">
    <location>
        <begin position="31"/>
        <end position="52"/>
    </location>
</feature>
<accession>A0ABV2P3M9</accession>
<feature type="transmembrane region" description="Helical" evidence="1">
    <location>
        <begin position="198"/>
        <end position="218"/>
    </location>
</feature>
<feature type="transmembrane region" description="Helical" evidence="1">
    <location>
        <begin position="72"/>
        <end position="97"/>
    </location>
</feature>
<evidence type="ECO:0000313" key="3">
    <source>
        <dbReference type="EMBL" id="MET4539364.1"/>
    </source>
</evidence>
<dbReference type="GO" id="GO:0006508">
    <property type="term" value="P:proteolysis"/>
    <property type="evidence" value="ECO:0007669"/>
    <property type="project" value="UniProtKB-KW"/>
</dbReference>
<feature type="domain" description="CAAX prenyl protease 2/Lysostaphin resistance protein A-like" evidence="2">
    <location>
        <begin position="138"/>
        <end position="236"/>
    </location>
</feature>
<dbReference type="GO" id="GO:0008233">
    <property type="term" value="F:peptidase activity"/>
    <property type="evidence" value="ECO:0007669"/>
    <property type="project" value="UniProtKB-KW"/>
</dbReference>
<proteinExistence type="predicted"/>
<dbReference type="PANTHER" id="PTHR36435">
    <property type="entry name" value="SLR1288 PROTEIN"/>
    <property type="match status" value="1"/>
</dbReference>
<feature type="transmembrane region" description="Helical" evidence="1">
    <location>
        <begin position="258"/>
        <end position="279"/>
    </location>
</feature>
<evidence type="ECO:0000313" key="4">
    <source>
        <dbReference type="Proteomes" id="UP001549307"/>
    </source>
</evidence>
<dbReference type="Pfam" id="PF02517">
    <property type="entry name" value="Rce1-like"/>
    <property type="match status" value="1"/>
</dbReference>
<reference evidence="3 4" key="1">
    <citation type="submission" date="2024-06" db="EMBL/GenBank/DDBJ databases">
        <title>Sorghum-associated microbial communities from plants grown in Nebraska, USA.</title>
        <authorList>
            <person name="Schachtman D."/>
        </authorList>
    </citation>
    <scope>NUCLEOTIDE SEQUENCE [LARGE SCALE GENOMIC DNA]</scope>
    <source>
        <strain evidence="3 4">3552</strain>
    </source>
</reference>
<keyword evidence="3" id="KW-0645">Protease</keyword>
<feature type="transmembrane region" description="Helical" evidence="1">
    <location>
        <begin position="109"/>
        <end position="129"/>
    </location>
</feature>
<dbReference type="EMBL" id="JBEPSN010000002">
    <property type="protein sequence ID" value="MET4539364.1"/>
    <property type="molecule type" value="Genomic_DNA"/>
</dbReference>
<keyword evidence="1" id="KW-0472">Membrane</keyword>